<dbReference type="PANTHER" id="PTHR48106">
    <property type="entry name" value="QUINONE OXIDOREDUCTASE PIG3-RELATED"/>
    <property type="match status" value="1"/>
</dbReference>
<evidence type="ECO:0000313" key="4">
    <source>
        <dbReference type="EMBL" id="BCB77408.1"/>
    </source>
</evidence>
<evidence type="ECO:0000256" key="2">
    <source>
        <dbReference type="ARBA" id="ARBA00023002"/>
    </source>
</evidence>
<keyword evidence="2" id="KW-0560">Oxidoreductase</keyword>
<dbReference type="InterPro" id="IPR013149">
    <property type="entry name" value="ADH-like_C"/>
</dbReference>
<reference evidence="4 5" key="1">
    <citation type="submission" date="2020-03" db="EMBL/GenBank/DDBJ databases">
        <title>Whole genome shotgun sequence of Phytohabitans flavus NBRC 107702.</title>
        <authorList>
            <person name="Komaki H."/>
            <person name="Tamura T."/>
        </authorList>
    </citation>
    <scope>NUCLEOTIDE SEQUENCE [LARGE SCALE GENOMIC DNA]</scope>
    <source>
        <strain evidence="4 5">NBRC 107702</strain>
    </source>
</reference>
<feature type="domain" description="Enoyl reductase (ER)" evidence="3">
    <location>
        <begin position="10"/>
        <end position="318"/>
    </location>
</feature>
<dbReference type="PANTHER" id="PTHR48106:SF13">
    <property type="entry name" value="QUINONE OXIDOREDUCTASE-RELATED"/>
    <property type="match status" value="1"/>
</dbReference>
<dbReference type="GO" id="GO:0035925">
    <property type="term" value="F:mRNA 3'-UTR AU-rich region binding"/>
    <property type="evidence" value="ECO:0007669"/>
    <property type="project" value="TreeGrafter"/>
</dbReference>
<dbReference type="InterPro" id="IPR011032">
    <property type="entry name" value="GroES-like_sf"/>
</dbReference>
<accession>A0A6F8XUJ2</accession>
<protein>
    <submittedName>
        <fullName evidence="4">Quinone oxidoreductase</fullName>
    </submittedName>
</protein>
<dbReference type="Proteomes" id="UP000502508">
    <property type="component" value="Chromosome"/>
</dbReference>
<dbReference type="Pfam" id="PF08240">
    <property type="entry name" value="ADH_N"/>
    <property type="match status" value="1"/>
</dbReference>
<keyword evidence="1" id="KW-0521">NADP</keyword>
<evidence type="ECO:0000313" key="5">
    <source>
        <dbReference type="Proteomes" id="UP000502508"/>
    </source>
</evidence>
<dbReference type="Gene3D" id="3.90.180.10">
    <property type="entry name" value="Medium-chain alcohol dehydrogenases, catalytic domain"/>
    <property type="match status" value="1"/>
</dbReference>
<dbReference type="InterPro" id="IPR013154">
    <property type="entry name" value="ADH-like_N"/>
</dbReference>
<dbReference type="SUPFAM" id="SSF50129">
    <property type="entry name" value="GroES-like"/>
    <property type="match status" value="1"/>
</dbReference>
<reference evidence="4 5" key="2">
    <citation type="submission" date="2020-03" db="EMBL/GenBank/DDBJ databases">
        <authorList>
            <person name="Ichikawa N."/>
            <person name="Kimura A."/>
            <person name="Kitahashi Y."/>
            <person name="Uohara A."/>
        </authorList>
    </citation>
    <scope>NUCLEOTIDE SEQUENCE [LARGE SCALE GENOMIC DNA]</scope>
    <source>
        <strain evidence="4 5">NBRC 107702</strain>
    </source>
</reference>
<dbReference type="Pfam" id="PF00107">
    <property type="entry name" value="ADH_zinc_N"/>
    <property type="match status" value="1"/>
</dbReference>
<dbReference type="AlphaFoldDB" id="A0A6F8XUJ2"/>
<dbReference type="RefSeq" id="WP_173037194.1">
    <property type="nucleotide sequence ID" value="NZ_AP022870.1"/>
</dbReference>
<sequence length="320" mass="33156">MDAIQLTAQGGPEVLTLTEVPVPEPGPGQVLVRLSAAGVNFVETYQRGGLYPVKLPFVPGSEAAGVVEAVGPDVTAPTVGDRVVSTNFAGAYAQYAVAPANRTVPIPPDVSDEQAAALLLQGMTAHYLLHDSYAVRPGDTVLVHAAAGGMGLLLTQLATSLGARVIGTVSTLEKEKLARAAGAAEVIGYEGVADRVRELTTGVGVAAVYDGVGRDTFDASLASLRVRGTLVLYGYASGPVPPFDLNRLATGGSLSLTRPSLGHFVAADEELRRRAGDVLRWAADGTLKVTVGGRYPLAEAARAHIDLESRRTTGKLLLTP</sequence>
<dbReference type="SMART" id="SM00829">
    <property type="entry name" value="PKS_ER"/>
    <property type="match status" value="1"/>
</dbReference>
<dbReference type="InterPro" id="IPR036291">
    <property type="entry name" value="NAD(P)-bd_dom_sf"/>
</dbReference>
<evidence type="ECO:0000259" key="3">
    <source>
        <dbReference type="SMART" id="SM00829"/>
    </source>
</evidence>
<dbReference type="Gene3D" id="3.40.50.720">
    <property type="entry name" value="NAD(P)-binding Rossmann-like Domain"/>
    <property type="match status" value="1"/>
</dbReference>
<dbReference type="FunFam" id="3.40.50.720:FF:000053">
    <property type="entry name" value="Quinone oxidoreductase 1"/>
    <property type="match status" value="1"/>
</dbReference>
<name>A0A6F8XUJ2_9ACTN</name>
<dbReference type="CDD" id="cd05286">
    <property type="entry name" value="QOR2"/>
    <property type="match status" value="1"/>
</dbReference>
<dbReference type="GO" id="GO:0003960">
    <property type="term" value="F:quinone reductase (NADPH) activity"/>
    <property type="evidence" value="ECO:0007669"/>
    <property type="project" value="InterPro"/>
</dbReference>
<dbReference type="InterPro" id="IPR047618">
    <property type="entry name" value="QOR-like"/>
</dbReference>
<organism evidence="4 5">
    <name type="scientific">Phytohabitans flavus</name>
    <dbReference type="NCBI Taxonomy" id="1076124"/>
    <lineage>
        <taxon>Bacteria</taxon>
        <taxon>Bacillati</taxon>
        <taxon>Actinomycetota</taxon>
        <taxon>Actinomycetes</taxon>
        <taxon>Micromonosporales</taxon>
        <taxon>Micromonosporaceae</taxon>
    </lineage>
</organism>
<dbReference type="InterPro" id="IPR020843">
    <property type="entry name" value="ER"/>
</dbReference>
<dbReference type="GO" id="GO:0005829">
    <property type="term" value="C:cytosol"/>
    <property type="evidence" value="ECO:0007669"/>
    <property type="project" value="TreeGrafter"/>
</dbReference>
<keyword evidence="5" id="KW-1185">Reference proteome</keyword>
<proteinExistence type="predicted"/>
<dbReference type="KEGG" id="pfla:Pflav_038180"/>
<gene>
    <name evidence="4" type="ORF">Pflav_038180</name>
</gene>
<dbReference type="EMBL" id="AP022870">
    <property type="protein sequence ID" value="BCB77408.1"/>
    <property type="molecule type" value="Genomic_DNA"/>
</dbReference>
<dbReference type="SUPFAM" id="SSF51735">
    <property type="entry name" value="NAD(P)-binding Rossmann-fold domains"/>
    <property type="match status" value="1"/>
</dbReference>
<dbReference type="GO" id="GO:0070402">
    <property type="term" value="F:NADPH binding"/>
    <property type="evidence" value="ECO:0007669"/>
    <property type="project" value="TreeGrafter"/>
</dbReference>
<evidence type="ECO:0000256" key="1">
    <source>
        <dbReference type="ARBA" id="ARBA00022857"/>
    </source>
</evidence>